<feature type="region of interest" description="Disordered" evidence="1">
    <location>
        <begin position="1"/>
        <end position="25"/>
    </location>
</feature>
<feature type="non-terminal residue" evidence="2">
    <location>
        <position position="1"/>
    </location>
</feature>
<proteinExistence type="predicted"/>
<dbReference type="Proteomes" id="UP000618051">
    <property type="component" value="Unassembled WGS sequence"/>
</dbReference>
<feature type="region of interest" description="Disordered" evidence="1">
    <location>
        <begin position="82"/>
        <end position="103"/>
    </location>
</feature>
<protein>
    <submittedName>
        <fullName evidence="2">Uncharacterized protein</fullName>
    </submittedName>
</protein>
<evidence type="ECO:0000313" key="3">
    <source>
        <dbReference type="EMBL" id="KAI1236741.1"/>
    </source>
</evidence>
<sequence length="149" mass="16141">SVCGRRPDPARGEREGGRGSTCTPARLWSVSKSSSRFAQTPPSWGMHLPGQEVRAAAGPRCCRRTSQGSLTRVLAATCKRKGRDFPRGLPDERHRKGRSQPWLFPSGSALGMLHHVSQPYLGGGLNPSTWTIALQTAPLQKEIPSGSKE</sequence>
<evidence type="ECO:0000313" key="4">
    <source>
        <dbReference type="Proteomes" id="UP000618051"/>
    </source>
</evidence>
<gene>
    <name evidence="3" type="ORF">IHE44_0014994</name>
    <name evidence="2" type="ORF">IHE44_014784</name>
</gene>
<evidence type="ECO:0000313" key="2">
    <source>
        <dbReference type="EMBL" id="KAG0119207.1"/>
    </source>
</evidence>
<feature type="compositionally biased region" description="Basic and acidic residues" evidence="1">
    <location>
        <begin position="83"/>
        <end position="94"/>
    </location>
</feature>
<reference evidence="2" key="1">
    <citation type="submission" date="2020-10" db="EMBL/GenBank/DDBJ databases">
        <title>Feather gene expression reveals the developmental basis of iridescence in African starlings.</title>
        <authorList>
            <person name="Rubenstein D.R."/>
        </authorList>
    </citation>
    <scope>NUCLEOTIDE SEQUENCE</scope>
    <source>
        <strain evidence="2">SS15</strain>
        <tissue evidence="2">Liver</tissue>
    </source>
</reference>
<evidence type="ECO:0000256" key="1">
    <source>
        <dbReference type="SAM" id="MobiDB-lite"/>
    </source>
</evidence>
<accession>A0A835TU52</accession>
<comment type="caution">
    <text evidence="2">The sequence shown here is derived from an EMBL/GenBank/DDBJ whole genome shotgun (WGS) entry which is preliminary data.</text>
</comment>
<dbReference type="OrthoDB" id="10456969at2759"/>
<dbReference type="EMBL" id="JADDUC010000092">
    <property type="protein sequence ID" value="KAG0119207.1"/>
    <property type="molecule type" value="Genomic_DNA"/>
</dbReference>
<dbReference type="EMBL" id="JADDUC020000009">
    <property type="protein sequence ID" value="KAI1236741.1"/>
    <property type="molecule type" value="Genomic_DNA"/>
</dbReference>
<dbReference type="AlphaFoldDB" id="A0A835TU52"/>
<reference evidence="3 4" key="2">
    <citation type="journal article" date="2021" name="J. Hered.">
        <title>Feather Gene Expression Elucidates the Developmental Basis of Plumage Iridescence in African Starlings.</title>
        <authorList>
            <person name="Rubenstein D.R."/>
            <person name="Corvelo A."/>
            <person name="MacManes M.D."/>
            <person name="Maia R."/>
            <person name="Narzisi G."/>
            <person name="Rousaki A."/>
            <person name="Vandenabeele P."/>
            <person name="Shawkey M.D."/>
            <person name="Solomon J."/>
        </authorList>
    </citation>
    <scope>NUCLEOTIDE SEQUENCE [LARGE SCALE GENOMIC DNA]</scope>
    <source>
        <strain evidence="3">SS15</strain>
    </source>
</reference>
<keyword evidence="4" id="KW-1185">Reference proteome</keyword>
<feature type="compositionally biased region" description="Basic and acidic residues" evidence="1">
    <location>
        <begin position="1"/>
        <end position="17"/>
    </location>
</feature>
<reference evidence="3" key="3">
    <citation type="submission" date="2022-01" db="EMBL/GenBank/DDBJ databases">
        <authorList>
            <person name="Rubenstein D.R."/>
        </authorList>
    </citation>
    <scope>NUCLEOTIDE SEQUENCE</scope>
    <source>
        <strain evidence="3">SS15</strain>
        <tissue evidence="3">Liver</tissue>
    </source>
</reference>
<organism evidence="2">
    <name type="scientific">Lamprotornis superbus</name>
    <dbReference type="NCBI Taxonomy" id="245042"/>
    <lineage>
        <taxon>Eukaryota</taxon>
        <taxon>Metazoa</taxon>
        <taxon>Chordata</taxon>
        <taxon>Craniata</taxon>
        <taxon>Vertebrata</taxon>
        <taxon>Euteleostomi</taxon>
        <taxon>Archelosauria</taxon>
        <taxon>Archosauria</taxon>
        <taxon>Dinosauria</taxon>
        <taxon>Saurischia</taxon>
        <taxon>Theropoda</taxon>
        <taxon>Coelurosauria</taxon>
        <taxon>Aves</taxon>
        <taxon>Neognathae</taxon>
        <taxon>Neoaves</taxon>
        <taxon>Telluraves</taxon>
        <taxon>Australaves</taxon>
        <taxon>Passeriformes</taxon>
        <taxon>Sturnidae</taxon>
        <taxon>Lamprotornis</taxon>
    </lineage>
</organism>
<name>A0A835TU52_9PASS</name>